<reference evidence="3 4" key="1">
    <citation type="submission" date="2016-11" db="EMBL/GenBank/DDBJ databases">
        <authorList>
            <person name="Jaros S."/>
            <person name="Januszkiewicz K."/>
            <person name="Wedrychowicz H."/>
        </authorList>
    </citation>
    <scope>NUCLEOTIDE SEQUENCE [LARGE SCALE GENOMIC DNA]</scope>
    <source>
        <strain evidence="3 4">GAS242</strain>
    </source>
</reference>
<dbReference type="CDD" id="cd03451">
    <property type="entry name" value="FkbR2"/>
    <property type="match status" value="1"/>
</dbReference>
<dbReference type="PANTHER" id="PTHR43664:SF1">
    <property type="entry name" value="BETA-METHYLMALYL-COA DEHYDRATASE"/>
    <property type="match status" value="1"/>
</dbReference>
<accession>A0A1M5V524</accession>
<feature type="domain" description="MaoC-like" evidence="2">
    <location>
        <begin position="41"/>
        <end position="157"/>
    </location>
</feature>
<name>A0A1M5V524_9BRAD</name>
<organism evidence="3 4">
    <name type="scientific">Bradyrhizobium erythrophlei</name>
    <dbReference type="NCBI Taxonomy" id="1437360"/>
    <lineage>
        <taxon>Bacteria</taxon>
        <taxon>Pseudomonadati</taxon>
        <taxon>Pseudomonadota</taxon>
        <taxon>Alphaproteobacteria</taxon>
        <taxon>Hyphomicrobiales</taxon>
        <taxon>Nitrobacteraceae</taxon>
        <taxon>Bradyrhizobium</taxon>
    </lineage>
</organism>
<evidence type="ECO:0000313" key="3">
    <source>
        <dbReference type="EMBL" id="SHH70286.1"/>
    </source>
</evidence>
<dbReference type="InterPro" id="IPR029069">
    <property type="entry name" value="HotDog_dom_sf"/>
</dbReference>
<dbReference type="InterPro" id="IPR052342">
    <property type="entry name" value="MCH/BMMD"/>
</dbReference>
<sequence>MTARRKVMPLQAAPAPNDQSTKTNTWKGEAMAGLYFEEFEVGREFHHEFSRTVTEMDNTMFSLLTMNPQPLHIDAHFSETTEFGQRLFNSLYTLGIMIGMSVYDTTLGTTIGNLGMTDVKFPKPVFHGDTLKAHTKIISKRISKSRPTQGIVEFEHTATNQRGEVVASCRRTGLMHCKPQAKV</sequence>
<dbReference type="Proteomes" id="UP000190675">
    <property type="component" value="Chromosome I"/>
</dbReference>
<dbReference type="Pfam" id="PF01575">
    <property type="entry name" value="MaoC_dehydratas"/>
    <property type="match status" value="1"/>
</dbReference>
<dbReference type="InterPro" id="IPR002539">
    <property type="entry name" value="MaoC-like_dom"/>
</dbReference>
<feature type="region of interest" description="Disordered" evidence="1">
    <location>
        <begin position="1"/>
        <end position="24"/>
    </location>
</feature>
<evidence type="ECO:0000256" key="1">
    <source>
        <dbReference type="SAM" id="MobiDB-lite"/>
    </source>
</evidence>
<evidence type="ECO:0000313" key="4">
    <source>
        <dbReference type="Proteomes" id="UP000190675"/>
    </source>
</evidence>
<dbReference type="EMBL" id="LT670818">
    <property type="protein sequence ID" value="SHH70286.1"/>
    <property type="molecule type" value="Genomic_DNA"/>
</dbReference>
<protein>
    <submittedName>
        <fullName evidence="3">Acyl dehydratase</fullName>
    </submittedName>
</protein>
<dbReference type="PANTHER" id="PTHR43664">
    <property type="entry name" value="MONOAMINE OXIDASE-RELATED"/>
    <property type="match status" value="1"/>
</dbReference>
<dbReference type="Gene3D" id="3.10.129.10">
    <property type="entry name" value="Hotdog Thioesterase"/>
    <property type="match status" value="1"/>
</dbReference>
<dbReference type="AlphaFoldDB" id="A0A1M5V524"/>
<proteinExistence type="predicted"/>
<evidence type="ECO:0000259" key="2">
    <source>
        <dbReference type="Pfam" id="PF01575"/>
    </source>
</evidence>
<dbReference type="SUPFAM" id="SSF54637">
    <property type="entry name" value="Thioesterase/thiol ester dehydrase-isomerase"/>
    <property type="match status" value="1"/>
</dbReference>
<gene>
    <name evidence="3" type="ORF">SAMN05444169_8912</name>
</gene>